<dbReference type="Gene3D" id="3.40.50.150">
    <property type="entry name" value="Vaccinia Virus protein VP39"/>
    <property type="match status" value="1"/>
</dbReference>
<feature type="region of interest" description="Disordered" evidence="2">
    <location>
        <begin position="340"/>
        <end position="359"/>
    </location>
</feature>
<dbReference type="GO" id="GO:0032259">
    <property type="term" value="P:methylation"/>
    <property type="evidence" value="ECO:0007669"/>
    <property type="project" value="UniProtKB-KW"/>
</dbReference>
<dbReference type="EC" id="2.1.1.-" evidence="3"/>
<feature type="coiled-coil region" evidence="1">
    <location>
        <begin position="284"/>
        <end position="318"/>
    </location>
</feature>
<evidence type="ECO:0000313" key="3">
    <source>
        <dbReference type="EMBL" id="MDA3625658.1"/>
    </source>
</evidence>
<keyword evidence="3" id="KW-0489">Methyltransferase</keyword>
<keyword evidence="3" id="KW-0808">Transferase</keyword>
<gene>
    <name evidence="3" type="ORF">OU415_09440</name>
</gene>
<dbReference type="EMBL" id="JAQGLA010000010">
    <property type="protein sequence ID" value="MDA3625658.1"/>
    <property type="molecule type" value="Genomic_DNA"/>
</dbReference>
<accession>A0ABT4UVC5</accession>
<dbReference type="SUPFAM" id="SSF53335">
    <property type="entry name" value="S-adenosyl-L-methionine-dependent methyltransferases"/>
    <property type="match status" value="1"/>
</dbReference>
<dbReference type="Pfam" id="PF13578">
    <property type="entry name" value="Methyltransf_24"/>
    <property type="match status" value="1"/>
</dbReference>
<evidence type="ECO:0000256" key="2">
    <source>
        <dbReference type="SAM" id="MobiDB-lite"/>
    </source>
</evidence>
<dbReference type="RefSeq" id="WP_270948233.1">
    <property type="nucleotide sequence ID" value="NZ_JAQGLA010000010.1"/>
</dbReference>
<sequence length="359" mass="39329">MSTQPDLGNRTDPHAQARAARQQPLLLHSVALFREILEHLFTHRHISTVVEVGVESGQVSSLYAELGAVAVHCVEPDPTPELRAAIADNDALHLAQRPSPAVLAELPIADLYVLDGDHNYATVRAELDWITANAPDAVVVLHDLLWPCARRDMYYEPSNLDPADRHPATTDGPTVGHDGLTPSGFIGRGAFTWATHAGGERNGVLTAVEDALAAAPDWHLELIPAVFGLGIMLRPTAEHDTDLLDILQPYSRSTLLTALENNRIALYTRVIELEHEAAAHATNADELASTIAAKQAEIDALTQELNTLRERHANHTNRLTREKSLLAEELEDQRRVTKSLQNLARAATSPLRQRARPQP</sequence>
<name>A0ABT4UVC5_9PSEU</name>
<protein>
    <submittedName>
        <fullName evidence="3">Class I SAM-dependent methyltransferase</fullName>
        <ecNumber evidence="3">2.1.1.-</ecNumber>
    </submittedName>
</protein>
<proteinExistence type="predicted"/>
<dbReference type="GO" id="GO:0008168">
    <property type="term" value="F:methyltransferase activity"/>
    <property type="evidence" value="ECO:0007669"/>
    <property type="project" value="UniProtKB-KW"/>
</dbReference>
<organism evidence="3 4">
    <name type="scientific">Saccharopolyspora oryzae</name>
    <dbReference type="NCBI Taxonomy" id="2997343"/>
    <lineage>
        <taxon>Bacteria</taxon>
        <taxon>Bacillati</taxon>
        <taxon>Actinomycetota</taxon>
        <taxon>Actinomycetes</taxon>
        <taxon>Pseudonocardiales</taxon>
        <taxon>Pseudonocardiaceae</taxon>
        <taxon>Saccharopolyspora</taxon>
    </lineage>
</organism>
<evidence type="ECO:0000313" key="4">
    <source>
        <dbReference type="Proteomes" id="UP001210380"/>
    </source>
</evidence>
<keyword evidence="4" id="KW-1185">Reference proteome</keyword>
<evidence type="ECO:0000256" key="1">
    <source>
        <dbReference type="SAM" id="Coils"/>
    </source>
</evidence>
<keyword evidence="1" id="KW-0175">Coiled coil</keyword>
<comment type="caution">
    <text evidence="3">The sequence shown here is derived from an EMBL/GenBank/DDBJ whole genome shotgun (WGS) entry which is preliminary data.</text>
</comment>
<dbReference type="Proteomes" id="UP001210380">
    <property type="component" value="Unassembled WGS sequence"/>
</dbReference>
<reference evidence="3 4" key="1">
    <citation type="submission" date="2022-11" db="EMBL/GenBank/DDBJ databases">
        <title>Draft genome sequence of Saccharopolyspora sp. WRP15-2 isolated from rhizosphere soils of wild rice in Thailand.</title>
        <authorList>
            <person name="Duangmal K."/>
            <person name="Kammanee S."/>
            <person name="Muangham S."/>
        </authorList>
    </citation>
    <scope>NUCLEOTIDE SEQUENCE [LARGE SCALE GENOMIC DNA]</scope>
    <source>
        <strain evidence="3 4">WRP15-2</strain>
    </source>
</reference>
<dbReference type="InterPro" id="IPR029063">
    <property type="entry name" value="SAM-dependent_MTases_sf"/>
</dbReference>